<evidence type="ECO:0000256" key="1">
    <source>
        <dbReference type="ARBA" id="ARBA00004571"/>
    </source>
</evidence>
<dbReference type="Pfam" id="PF00593">
    <property type="entry name" value="TonB_dep_Rec_b-barrel"/>
    <property type="match status" value="1"/>
</dbReference>
<evidence type="ECO:0000313" key="10">
    <source>
        <dbReference type="EMBL" id="VAW29782.1"/>
    </source>
</evidence>
<keyword evidence="2" id="KW-0813">Transport</keyword>
<dbReference type="InterPro" id="IPR039426">
    <property type="entry name" value="TonB-dep_rcpt-like"/>
</dbReference>
<dbReference type="SUPFAM" id="SSF56935">
    <property type="entry name" value="Porins"/>
    <property type="match status" value="1"/>
</dbReference>
<dbReference type="Gene3D" id="2.40.170.20">
    <property type="entry name" value="TonB-dependent receptor, beta-barrel domain"/>
    <property type="match status" value="1"/>
</dbReference>
<dbReference type="AlphaFoldDB" id="A0A3B0UTY1"/>
<dbReference type="PROSITE" id="PS52016">
    <property type="entry name" value="TONB_DEPENDENT_REC_3"/>
    <property type="match status" value="1"/>
</dbReference>
<evidence type="ECO:0000256" key="3">
    <source>
        <dbReference type="ARBA" id="ARBA00022692"/>
    </source>
</evidence>
<protein>
    <recommendedName>
        <fullName evidence="9">TonB-dependent receptor-like beta-barrel domain-containing protein</fullName>
    </recommendedName>
</protein>
<evidence type="ECO:0000259" key="9">
    <source>
        <dbReference type="Pfam" id="PF00593"/>
    </source>
</evidence>
<dbReference type="GO" id="GO:0015344">
    <property type="term" value="F:siderophore uptake transmembrane transporter activity"/>
    <property type="evidence" value="ECO:0007669"/>
    <property type="project" value="TreeGrafter"/>
</dbReference>
<dbReference type="GO" id="GO:0044718">
    <property type="term" value="P:siderophore transmembrane transport"/>
    <property type="evidence" value="ECO:0007669"/>
    <property type="project" value="TreeGrafter"/>
</dbReference>
<keyword evidence="4" id="KW-0732">Signal</keyword>
<keyword evidence="3" id="KW-0812">Transmembrane</keyword>
<dbReference type="InterPro" id="IPR036942">
    <property type="entry name" value="Beta-barrel_TonB_sf"/>
</dbReference>
<evidence type="ECO:0000256" key="7">
    <source>
        <dbReference type="ARBA" id="ARBA00023170"/>
    </source>
</evidence>
<feature type="domain" description="TonB-dependent receptor-like beta-barrel" evidence="9">
    <location>
        <begin position="37"/>
        <end position="352"/>
    </location>
</feature>
<name>A0A3B0UTY1_9ZZZZ</name>
<comment type="subcellular location">
    <subcellularLocation>
        <location evidence="1">Cell outer membrane</location>
        <topology evidence="1">Multi-pass membrane protein</topology>
    </subcellularLocation>
</comment>
<sequence>ATLQMTRFGKYGRLILNIGLQVEDMKYWVQNQIGGRGYYNAVYSHSKTLGSYNKLEYRYKWGEKTLLKVAYRFNFEHVNTYDSVSNTGYNRLRQKHALFALWQQNIGSRFSTMVMIRKEWINEFSLPLIPYFGFNWLLEKKTGLLLHGNISRNFNYPALNDLYWQPGGNPALKPEEGLSSEIGIRLKLKGKNVVLETGMNIFYNNITNWIIWTPSPMGYWSPENIRHVVARGLELKISLDFSVQQFHFFMKAGYAFTKSTNEGSIDKWGDASVGKQIPYVPVHSGNFMGDIRWHGFFMTWVNTSYSERFTTSSNDLNLRDWLYPYFMNDLYVGKKFPLRNGSLNLQLKIYNLFNETYRSVLGRPMPGRNYLIMLTFKL</sequence>
<feature type="non-terminal residue" evidence="10">
    <location>
        <position position="1"/>
    </location>
</feature>
<evidence type="ECO:0000256" key="5">
    <source>
        <dbReference type="ARBA" id="ARBA00023077"/>
    </source>
</evidence>
<dbReference type="GO" id="GO:0009279">
    <property type="term" value="C:cell outer membrane"/>
    <property type="evidence" value="ECO:0007669"/>
    <property type="project" value="UniProtKB-SubCell"/>
</dbReference>
<keyword evidence="8" id="KW-0998">Cell outer membrane</keyword>
<accession>A0A3B0UTY1</accession>
<organism evidence="10">
    <name type="scientific">hydrothermal vent metagenome</name>
    <dbReference type="NCBI Taxonomy" id="652676"/>
    <lineage>
        <taxon>unclassified sequences</taxon>
        <taxon>metagenomes</taxon>
        <taxon>ecological metagenomes</taxon>
    </lineage>
</organism>
<evidence type="ECO:0000256" key="2">
    <source>
        <dbReference type="ARBA" id="ARBA00022448"/>
    </source>
</evidence>
<proteinExistence type="predicted"/>
<dbReference type="InterPro" id="IPR000531">
    <property type="entry name" value="Beta-barrel_TonB"/>
</dbReference>
<evidence type="ECO:0000256" key="8">
    <source>
        <dbReference type="ARBA" id="ARBA00023237"/>
    </source>
</evidence>
<keyword evidence="6" id="KW-0472">Membrane</keyword>
<keyword evidence="7" id="KW-0675">Receptor</keyword>
<evidence type="ECO:0000256" key="6">
    <source>
        <dbReference type="ARBA" id="ARBA00023136"/>
    </source>
</evidence>
<evidence type="ECO:0000256" key="4">
    <source>
        <dbReference type="ARBA" id="ARBA00022729"/>
    </source>
</evidence>
<gene>
    <name evidence="10" type="ORF">MNBD_BACTEROID07-1498</name>
</gene>
<dbReference type="PANTHER" id="PTHR30069">
    <property type="entry name" value="TONB-DEPENDENT OUTER MEMBRANE RECEPTOR"/>
    <property type="match status" value="1"/>
</dbReference>
<reference evidence="10" key="1">
    <citation type="submission" date="2018-06" db="EMBL/GenBank/DDBJ databases">
        <authorList>
            <person name="Zhirakovskaya E."/>
        </authorList>
    </citation>
    <scope>NUCLEOTIDE SEQUENCE</scope>
</reference>
<dbReference type="PANTHER" id="PTHR30069:SF29">
    <property type="entry name" value="HEMOGLOBIN AND HEMOGLOBIN-HAPTOGLOBIN-BINDING PROTEIN 1-RELATED"/>
    <property type="match status" value="1"/>
</dbReference>
<dbReference type="EMBL" id="UOET01000424">
    <property type="protein sequence ID" value="VAW29782.1"/>
    <property type="molecule type" value="Genomic_DNA"/>
</dbReference>
<keyword evidence="5" id="KW-0798">TonB box</keyword>